<gene>
    <name evidence="2" type="ORF">JCM17846_27350</name>
</gene>
<evidence type="ECO:0000313" key="2">
    <source>
        <dbReference type="EMBL" id="GER05053.1"/>
    </source>
</evidence>
<evidence type="ECO:0000313" key="3">
    <source>
        <dbReference type="Proteomes" id="UP000324996"/>
    </source>
</evidence>
<dbReference type="Pfam" id="PF19622">
    <property type="entry name" value="DUF6127"/>
    <property type="match status" value="1"/>
</dbReference>
<comment type="caution">
    <text evidence="2">The sequence shown here is derived from an EMBL/GenBank/DDBJ whole genome shotgun (WGS) entry which is preliminary data.</text>
</comment>
<keyword evidence="3" id="KW-1185">Reference proteome</keyword>
<dbReference type="AlphaFoldDB" id="A0A5A7N9M1"/>
<dbReference type="InterPro" id="IPR046130">
    <property type="entry name" value="DUF6127"/>
</dbReference>
<protein>
    <submittedName>
        <fullName evidence="2">Uncharacterized protein</fullName>
    </submittedName>
</protein>
<dbReference type="EMBL" id="BKCN01000016">
    <property type="protein sequence ID" value="GER05053.1"/>
    <property type="molecule type" value="Genomic_DNA"/>
</dbReference>
<keyword evidence="1" id="KW-0812">Transmembrane</keyword>
<keyword evidence="1" id="KW-1133">Transmembrane helix</keyword>
<accession>A0A5A7N9M1</accession>
<name>A0A5A7N9M1_9PROT</name>
<feature type="transmembrane region" description="Helical" evidence="1">
    <location>
        <begin position="87"/>
        <end position="105"/>
    </location>
</feature>
<evidence type="ECO:0000256" key="1">
    <source>
        <dbReference type="SAM" id="Phobius"/>
    </source>
</evidence>
<organism evidence="2 3">
    <name type="scientific">Iodidimonas nitroreducens</name>
    <dbReference type="NCBI Taxonomy" id="1236968"/>
    <lineage>
        <taxon>Bacteria</taxon>
        <taxon>Pseudomonadati</taxon>
        <taxon>Pseudomonadota</taxon>
        <taxon>Alphaproteobacteria</taxon>
        <taxon>Iodidimonadales</taxon>
        <taxon>Iodidimonadaceae</taxon>
        <taxon>Iodidimonas</taxon>
    </lineage>
</organism>
<reference evidence="2 3" key="1">
    <citation type="submission" date="2019-09" db="EMBL/GenBank/DDBJ databases">
        <title>NBRP : Genome information of microbial organism related human and environment.</title>
        <authorList>
            <person name="Hattori M."/>
            <person name="Oshima K."/>
            <person name="Inaba H."/>
            <person name="Suda W."/>
            <person name="Sakamoto M."/>
            <person name="Iino T."/>
            <person name="Kitahara M."/>
            <person name="Oshida Y."/>
            <person name="Iida T."/>
            <person name="Kudo T."/>
            <person name="Itoh T."/>
            <person name="Ohkuma M."/>
        </authorList>
    </citation>
    <scope>NUCLEOTIDE SEQUENCE [LARGE SCALE GENOMIC DNA]</scope>
    <source>
        <strain evidence="2 3">Q-1</strain>
    </source>
</reference>
<keyword evidence="1" id="KW-0472">Membrane</keyword>
<sequence>MDQREEVAIVMDQTEAAVLAALVEQARVQGANVPTLRALVEEASERGAMRVLRHIGLEDEQALRDVRELRDLLGAWRAARRTAWHTVVRWMITCLMLALAAGLALKFKLLPPAG</sequence>
<proteinExistence type="predicted"/>
<dbReference type="Proteomes" id="UP000324996">
    <property type="component" value="Unassembled WGS sequence"/>
</dbReference>